<keyword evidence="2" id="KW-0482">Metalloprotease</keyword>
<keyword evidence="3" id="KW-1185">Reference proteome</keyword>
<evidence type="ECO:0000256" key="1">
    <source>
        <dbReference type="SAM" id="Phobius"/>
    </source>
</evidence>
<protein>
    <submittedName>
        <fullName evidence="2">PrsW family intramembrane metalloprotease</fullName>
    </submittedName>
</protein>
<keyword evidence="1" id="KW-0472">Membrane</keyword>
<dbReference type="AlphaFoldDB" id="A0A5C8UTE2"/>
<dbReference type="GO" id="GO:0008237">
    <property type="term" value="F:metallopeptidase activity"/>
    <property type="evidence" value="ECO:0007669"/>
    <property type="project" value="UniProtKB-KW"/>
</dbReference>
<keyword evidence="2" id="KW-0645">Protease</keyword>
<gene>
    <name evidence="2" type="ORF">FVP33_02805</name>
</gene>
<feature type="transmembrane region" description="Helical" evidence="1">
    <location>
        <begin position="71"/>
        <end position="92"/>
    </location>
</feature>
<feature type="transmembrane region" description="Helical" evidence="1">
    <location>
        <begin position="296"/>
        <end position="316"/>
    </location>
</feature>
<dbReference type="Pfam" id="PF13367">
    <property type="entry name" value="PrsW-protease"/>
    <property type="match status" value="1"/>
</dbReference>
<feature type="transmembrane region" description="Helical" evidence="1">
    <location>
        <begin position="104"/>
        <end position="124"/>
    </location>
</feature>
<dbReference type="PANTHER" id="PTHR36844:SF1">
    <property type="entry name" value="PROTEASE PRSW"/>
    <property type="match status" value="1"/>
</dbReference>
<keyword evidence="1" id="KW-0812">Transmembrane</keyword>
<dbReference type="EMBL" id="VRMG01000004">
    <property type="protein sequence ID" value="TXN31874.1"/>
    <property type="molecule type" value="Genomic_DNA"/>
</dbReference>
<dbReference type="RefSeq" id="WP_147782123.1">
    <property type="nucleotide sequence ID" value="NZ_VRMG01000004.1"/>
</dbReference>
<feature type="transmembrane region" description="Helical" evidence="1">
    <location>
        <begin position="44"/>
        <end position="65"/>
    </location>
</feature>
<proteinExistence type="predicted"/>
<sequence>MNEHLRTEIPVAIGDRAVSSPQSTAALHTHEAEAKQHPHHHHGWWWKTLLAGLALWVVTIVVTVVTQNTNLVPTLILLGSFLVPFAVVLFVIERVTGSISSLQLILAFFFGGILGVLGASLLEADLTANWWSYALVGLIEEAVKGILLVIIGWRVVPKTASQGALLGATIGAGFAAFESAGYAFNAAITNQGIDIISLVQTEVIRAILAPVDHVLWTALLGAVLFGSARVRSRYRWSWWIPAALLTAALLHSLWDASGMLATYAALLLTGQGNTVVSSPYQMSAVLSSISALSTTLYVVALTVSSTLGVLALWLTLRHFRRTQSIIESETLMVPRPLPEIR</sequence>
<organism evidence="2 3">
    <name type="scientific">Lacisediminihabitans profunda</name>
    <dbReference type="NCBI Taxonomy" id="2594790"/>
    <lineage>
        <taxon>Bacteria</taxon>
        <taxon>Bacillati</taxon>
        <taxon>Actinomycetota</taxon>
        <taxon>Actinomycetes</taxon>
        <taxon>Micrococcales</taxon>
        <taxon>Microbacteriaceae</taxon>
        <taxon>Lacisediminihabitans</taxon>
    </lineage>
</organism>
<reference evidence="2 3" key="1">
    <citation type="submission" date="2019-08" db="EMBL/GenBank/DDBJ databases">
        <title>Bacterial whole genome sequence for Glaciihabitans sp. CHu50b-6-2.</title>
        <authorList>
            <person name="Jin L."/>
        </authorList>
    </citation>
    <scope>NUCLEOTIDE SEQUENCE [LARGE SCALE GENOMIC DNA]</scope>
    <source>
        <strain evidence="2 3">CHu50b-6-2</strain>
    </source>
</reference>
<dbReference type="GO" id="GO:0006508">
    <property type="term" value="P:proteolysis"/>
    <property type="evidence" value="ECO:0007669"/>
    <property type="project" value="UniProtKB-KW"/>
</dbReference>
<feature type="transmembrane region" description="Helical" evidence="1">
    <location>
        <begin position="204"/>
        <end position="224"/>
    </location>
</feature>
<evidence type="ECO:0000313" key="2">
    <source>
        <dbReference type="EMBL" id="TXN31874.1"/>
    </source>
</evidence>
<dbReference type="InterPro" id="IPR026898">
    <property type="entry name" value="PrsW"/>
</dbReference>
<feature type="transmembrane region" description="Helical" evidence="1">
    <location>
        <begin position="130"/>
        <end position="151"/>
    </location>
</feature>
<keyword evidence="2" id="KW-0378">Hydrolase</keyword>
<feature type="transmembrane region" description="Helical" evidence="1">
    <location>
        <begin position="163"/>
        <end position="184"/>
    </location>
</feature>
<comment type="caution">
    <text evidence="2">The sequence shown here is derived from an EMBL/GenBank/DDBJ whole genome shotgun (WGS) entry which is preliminary data.</text>
</comment>
<evidence type="ECO:0000313" key="3">
    <source>
        <dbReference type="Proteomes" id="UP000321379"/>
    </source>
</evidence>
<dbReference type="Proteomes" id="UP000321379">
    <property type="component" value="Unassembled WGS sequence"/>
</dbReference>
<name>A0A5C8UTE2_9MICO</name>
<feature type="transmembrane region" description="Helical" evidence="1">
    <location>
        <begin position="236"/>
        <end position="254"/>
    </location>
</feature>
<keyword evidence="1" id="KW-1133">Transmembrane helix</keyword>
<accession>A0A5C8UTE2</accession>
<dbReference type="PANTHER" id="PTHR36844">
    <property type="entry name" value="PROTEASE PRSW"/>
    <property type="match status" value="1"/>
</dbReference>